<keyword evidence="4" id="KW-0408">Iron</keyword>
<dbReference type="Pfam" id="PF00037">
    <property type="entry name" value="Fer4"/>
    <property type="match status" value="1"/>
</dbReference>
<keyword evidence="5" id="KW-0411">Iron-sulfur</keyword>
<evidence type="ECO:0000256" key="3">
    <source>
        <dbReference type="ARBA" id="ARBA00022737"/>
    </source>
</evidence>
<dbReference type="PROSITE" id="PS00198">
    <property type="entry name" value="4FE4S_FER_1"/>
    <property type="match status" value="1"/>
</dbReference>
<comment type="caution">
    <text evidence="7">The sequence shown here is derived from an EMBL/GenBank/DDBJ whole genome shotgun (WGS) entry which is preliminary data.</text>
</comment>
<dbReference type="GO" id="GO:0051539">
    <property type="term" value="F:4 iron, 4 sulfur cluster binding"/>
    <property type="evidence" value="ECO:0007669"/>
    <property type="project" value="UniProtKB-KW"/>
</dbReference>
<evidence type="ECO:0000256" key="2">
    <source>
        <dbReference type="ARBA" id="ARBA00022723"/>
    </source>
</evidence>
<evidence type="ECO:0000313" key="7">
    <source>
        <dbReference type="EMBL" id="HHJ52871.1"/>
    </source>
</evidence>
<protein>
    <submittedName>
        <fullName evidence="7">NADH-quinone oxidoreductase subunit I</fullName>
    </submittedName>
</protein>
<evidence type="ECO:0000256" key="5">
    <source>
        <dbReference type="ARBA" id="ARBA00023014"/>
    </source>
</evidence>
<dbReference type="Proteomes" id="UP000886124">
    <property type="component" value="Unassembled WGS sequence"/>
</dbReference>
<dbReference type="PANTHER" id="PTHR10849">
    <property type="entry name" value="NADH DEHYDROGENASE UBIQUINONE IRON-SULFUR PROTEIN 8, MITOCHONDRIAL"/>
    <property type="match status" value="1"/>
</dbReference>
<keyword evidence="2" id="KW-0479">Metal-binding</keyword>
<feature type="domain" description="4Fe-4S ferredoxin-type" evidence="6">
    <location>
        <begin position="99"/>
        <end position="128"/>
    </location>
</feature>
<organism evidence="7">
    <name type="scientific">Caldithrix abyssi</name>
    <dbReference type="NCBI Taxonomy" id="187145"/>
    <lineage>
        <taxon>Bacteria</taxon>
        <taxon>Pseudomonadati</taxon>
        <taxon>Calditrichota</taxon>
        <taxon>Calditrichia</taxon>
        <taxon>Calditrichales</taxon>
        <taxon>Calditrichaceae</taxon>
        <taxon>Caldithrix</taxon>
    </lineage>
</organism>
<keyword evidence="3" id="KW-0677">Repeat</keyword>
<dbReference type="EMBL" id="DROD01000450">
    <property type="protein sequence ID" value="HHJ52871.1"/>
    <property type="molecule type" value="Genomic_DNA"/>
</dbReference>
<dbReference type="InterPro" id="IPR017896">
    <property type="entry name" value="4Fe4S_Fe-S-bd"/>
</dbReference>
<dbReference type="AlphaFoldDB" id="A0A7V5PPI5"/>
<keyword evidence="1" id="KW-0004">4Fe-4S</keyword>
<gene>
    <name evidence="7" type="ORF">ENJ89_06725</name>
</gene>
<evidence type="ECO:0000256" key="1">
    <source>
        <dbReference type="ARBA" id="ARBA00022485"/>
    </source>
</evidence>
<reference evidence="7" key="1">
    <citation type="journal article" date="2020" name="mSystems">
        <title>Genome- and Community-Level Interaction Insights into Carbon Utilization and Element Cycling Functions of Hydrothermarchaeota in Hydrothermal Sediment.</title>
        <authorList>
            <person name="Zhou Z."/>
            <person name="Liu Y."/>
            <person name="Xu W."/>
            <person name="Pan J."/>
            <person name="Luo Z.H."/>
            <person name="Li M."/>
        </authorList>
    </citation>
    <scope>NUCLEOTIDE SEQUENCE [LARGE SCALE GENOMIC DNA]</scope>
    <source>
        <strain evidence="7">HyVt-527</strain>
    </source>
</reference>
<dbReference type="InterPro" id="IPR017900">
    <property type="entry name" value="4Fe4S_Fe_S_CS"/>
</dbReference>
<feature type="domain" description="4Fe-4S ferredoxin-type" evidence="6">
    <location>
        <begin position="48"/>
        <end position="77"/>
    </location>
</feature>
<sequence length="189" mass="21432">MREYFRNIYEAIATILIGMGVTIRHLFSKSVTIQYPHVKKDLPPISRQKLFVNIDDCIGCLQCARACPVACIDIETIKASKDEDLGETSNGTKKRLHVVKFDIDMAKCCYCADCVFPCPTECIYMTPEYEFATYDRSDFLVHFAKYTPEEVDALRERERKEKEALAAAKAAKMKAAAKENPGKDAQDKQ</sequence>
<dbReference type="SUPFAM" id="SSF54862">
    <property type="entry name" value="4Fe-4S ferredoxins"/>
    <property type="match status" value="1"/>
</dbReference>
<dbReference type="Gene3D" id="3.30.70.3270">
    <property type="match status" value="1"/>
</dbReference>
<dbReference type="GO" id="GO:0016020">
    <property type="term" value="C:membrane"/>
    <property type="evidence" value="ECO:0007669"/>
    <property type="project" value="InterPro"/>
</dbReference>
<evidence type="ECO:0000259" key="6">
    <source>
        <dbReference type="PROSITE" id="PS51379"/>
    </source>
</evidence>
<accession>A0A7V5PPI5</accession>
<proteinExistence type="predicted"/>
<name>A0A7V5PPI5_CALAY</name>
<dbReference type="GO" id="GO:0046872">
    <property type="term" value="F:metal ion binding"/>
    <property type="evidence" value="ECO:0007669"/>
    <property type="project" value="UniProtKB-KW"/>
</dbReference>
<dbReference type="InterPro" id="IPR010226">
    <property type="entry name" value="NADH_quinone_OxRdtase_chainI"/>
</dbReference>
<dbReference type="GO" id="GO:0016651">
    <property type="term" value="F:oxidoreductase activity, acting on NAD(P)H"/>
    <property type="evidence" value="ECO:0007669"/>
    <property type="project" value="InterPro"/>
</dbReference>
<evidence type="ECO:0000256" key="4">
    <source>
        <dbReference type="ARBA" id="ARBA00023004"/>
    </source>
</evidence>
<dbReference type="PROSITE" id="PS51379">
    <property type="entry name" value="4FE4S_FER_2"/>
    <property type="match status" value="2"/>
</dbReference>